<dbReference type="EMBL" id="JAHRHJ020000002">
    <property type="protein sequence ID" value="KAH9326633.1"/>
    <property type="molecule type" value="Genomic_DNA"/>
</dbReference>
<feature type="non-terminal residue" evidence="1">
    <location>
        <position position="1"/>
    </location>
</feature>
<feature type="non-terminal residue" evidence="1">
    <location>
        <position position="53"/>
    </location>
</feature>
<keyword evidence="2" id="KW-1185">Reference proteome</keyword>
<dbReference type="AlphaFoldDB" id="A0AA38GQS0"/>
<proteinExistence type="predicted"/>
<gene>
    <name evidence="1" type="ORF">KI387_006811</name>
</gene>
<evidence type="ECO:0000313" key="1">
    <source>
        <dbReference type="EMBL" id="KAH9326633.1"/>
    </source>
</evidence>
<protein>
    <submittedName>
        <fullName evidence="1">Uncharacterized protein</fullName>
    </submittedName>
</protein>
<dbReference type="Proteomes" id="UP000824469">
    <property type="component" value="Unassembled WGS sequence"/>
</dbReference>
<name>A0AA38GQS0_TAXCH</name>
<sequence length="53" mass="6244">CSDEACYRSSSVQLTQNVMSLKKAMMRLKSSRLMRKSQILEHLNMKLKILREK</sequence>
<accession>A0AA38GQS0</accession>
<organism evidence="1 2">
    <name type="scientific">Taxus chinensis</name>
    <name type="common">Chinese yew</name>
    <name type="synonym">Taxus wallichiana var. chinensis</name>
    <dbReference type="NCBI Taxonomy" id="29808"/>
    <lineage>
        <taxon>Eukaryota</taxon>
        <taxon>Viridiplantae</taxon>
        <taxon>Streptophyta</taxon>
        <taxon>Embryophyta</taxon>
        <taxon>Tracheophyta</taxon>
        <taxon>Spermatophyta</taxon>
        <taxon>Pinopsida</taxon>
        <taxon>Pinidae</taxon>
        <taxon>Conifers II</taxon>
        <taxon>Cupressales</taxon>
        <taxon>Taxaceae</taxon>
        <taxon>Taxus</taxon>
    </lineage>
</organism>
<comment type="caution">
    <text evidence="1">The sequence shown here is derived from an EMBL/GenBank/DDBJ whole genome shotgun (WGS) entry which is preliminary data.</text>
</comment>
<reference evidence="1 2" key="1">
    <citation type="journal article" date="2021" name="Nat. Plants">
        <title>The Taxus genome provides insights into paclitaxel biosynthesis.</title>
        <authorList>
            <person name="Xiong X."/>
            <person name="Gou J."/>
            <person name="Liao Q."/>
            <person name="Li Y."/>
            <person name="Zhou Q."/>
            <person name="Bi G."/>
            <person name="Li C."/>
            <person name="Du R."/>
            <person name="Wang X."/>
            <person name="Sun T."/>
            <person name="Guo L."/>
            <person name="Liang H."/>
            <person name="Lu P."/>
            <person name="Wu Y."/>
            <person name="Zhang Z."/>
            <person name="Ro D.K."/>
            <person name="Shang Y."/>
            <person name="Huang S."/>
            <person name="Yan J."/>
        </authorList>
    </citation>
    <scope>NUCLEOTIDE SEQUENCE [LARGE SCALE GENOMIC DNA]</scope>
    <source>
        <strain evidence="1">Ta-2019</strain>
    </source>
</reference>
<evidence type="ECO:0000313" key="2">
    <source>
        <dbReference type="Proteomes" id="UP000824469"/>
    </source>
</evidence>